<dbReference type="EMBL" id="GANP01014436">
    <property type="protein sequence ID" value="JAB70032.1"/>
    <property type="molecule type" value="mRNA"/>
</dbReference>
<protein>
    <submittedName>
        <fullName evidence="2">Uncharacterized protein</fullName>
    </submittedName>
</protein>
<dbReference type="InterPro" id="IPR007881">
    <property type="entry name" value="UNC-50"/>
</dbReference>
<sequence length="142" mass="15902">MWSGATHLTCISTPFFHCSSFCTSSSFSSSTCSYNTRRFISRLFGNTLWLIALGYYIYIIYLLTLAGDINLCKLLMDFYKFRVYCCSPNRTSLRCVIVEKLHTLGQAILCVLCAWNIEVLGPPTMLCPLCLFTNVAGDSASV</sequence>
<name>V5H6T4_IXORI</name>
<dbReference type="AlphaFoldDB" id="V5H6T4"/>
<reference evidence="2" key="1">
    <citation type="journal article" date="2015" name="Sci. Rep.">
        <title>Tissue- and time-dependent transcription in Ixodes ricinus salivary glands and midguts when blood feeding on the vertebrate host.</title>
        <authorList>
            <person name="Kotsyfakis M."/>
            <person name="Schwarz A."/>
            <person name="Erhart J."/>
            <person name="Ribeiro J.M."/>
        </authorList>
    </citation>
    <scope>NUCLEOTIDE SEQUENCE</scope>
    <source>
        <tissue evidence="2">Salivary gland and midgut</tissue>
    </source>
</reference>
<keyword evidence="1" id="KW-0812">Transmembrane</keyword>
<keyword evidence="1" id="KW-0472">Membrane</keyword>
<dbReference type="Pfam" id="PF05216">
    <property type="entry name" value="UNC-50"/>
    <property type="match status" value="1"/>
</dbReference>
<accession>V5H6T4</accession>
<evidence type="ECO:0000256" key="1">
    <source>
        <dbReference type="SAM" id="Phobius"/>
    </source>
</evidence>
<keyword evidence="1" id="KW-1133">Transmembrane helix</keyword>
<feature type="transmembrane region" description="Helical" evidence="1">
    <location>
        <begin position="48"/>
        <end position="72"/>
    </location>
</feature>
<organism evidence="2">
    <name type="scientific">Ixodes ricinus</name>
    <name type="common">Common tick</name>
    <name type="synonym">Acarus ricinus</name>
    <dbReference type="NCBI Taxonomy" id="34613"/>
    <lineage>
        <taxon>Eukaryota</taxon>
        <taxon>Metazoa</taxon>
        <taxon>Ecdysozoa</taxon>
        <taxon>Arthropoda</taxon>
        <taxon>Chelicerata</taxon>
        <taxon>Arachnida</taxon>
        <taxon>Acari</taxon>
        <taxon>Parasitiformes</taxon>
        <taxon>Ixodida</taxon>
        <taxon>Ixodoidea</taxon>
        <taxon>Ixodidae</taxon>
        <taxon>Ixodinae</taxon>
        <taxon>Ixodes</taxon>
    </lineage>
</organism>
<evidence type="ECO:0000313" key="2">
    <source>
        <dbReference type="EMBL" id="JAB70032.1"/>
    </source>
</evidence>
<proteinExistence type="evidence at transcript level"/>